<keyword evidence="3" id="KW-0328">Glycosyltransferase</keyword>
<evidence type="ECO:0000256" key="2">
    <source>
        <dbReference type="ARBA" id="ARBA00022475"/>
    </source>
</evidence>
<sequence>MPPQLISIIIPAWREKDIAHVIRCLDGAPDVEMIVALAGEDETIATPDHVRVAISAKGRALQMNAGALIASGAILLFLHADTVISPQSLTNVRKALGPPDIAGGSYRLKIDSDNLWLKLVSAVANLRSRVLGLPYGDQAIFLRRKTFEEIGGYQATPILEDVLLVEAIKKIGALALIDDYAVTSPRKWLRDGMVRNTARNWAIMIAYLLGATPDKLDKWFTGS</sequence>
<dbReference type="InterPro" id="IPR026461">
    <property type="entry name" value="Trfase_2_rSAM/seldom_assoc"/>
</dbReference>
<dbReference type="CDD" id="cd02522">
    <property type="entry name" value="GT_2_like_a"/>
    <property type="match status" value="1"/>
</dbReference>
<dbReference type="InterPro" id="IPR029044">
    <property type="entry name" value="Nucleotide-diphossugar_trans"/>
</dbReference>
<dbReference type="PANTHER" id="PTHR43646:SF2">
    <property type="entry name" value="GLYCOSYLTRANSFERASE 2-LIKE DOMAIN-CONTAINING PROTEIN"/>
    <property type="match status" value="1"/>
</dbReference>
<accession>A0A3B1BXX8</accession>
<keyword evidence="5" id="KW-0472">Membrane</keyword>
<proteinExistence type="predicted"/>
<evidence type="ECO:0000313" key="7">
    <source>
        <dbReference type="EMBL" id="VAX22799.1"/>
    </source>
</evidence>
<dbReference type="GO" id="GO:0016757">
    <property type="term" value="F:glycosyltransferase activity"/>
    <property type="evidence" value="ECO:0007669"/>
    <property type="project" value="UniProtKB-KW"/>
</dbReference>
<keyword evidence="2" id="KW-1003">Cell membrane</keyword>
<dbReference type="EMBL" id="UOGA01000230">
    <property type="protein sequence ID" value="VAX22799.1"/>
    <property type="molecule type" value="Genomic_DNA"/>
</dbReference>
<dbReference type="PANTHER" id="PTHR43646">
    <property type="entry name" value="GLYCOSYLTRANSFERASE"/>
    <property type="match status" value="1"/>
</dbReference>
<gene>
    <name evidence="7" type="ORF">MNBD_NITROSPINAE04-84</name>
</gene>
<dbReference type="NCBIfam" id="TIGR04283">
    <property type="entry name" value="glyco_like_mftF"/>
    <property type="match status" value="1"/>
</dbReference>
<reference evidence="7" key="1">
    <citation type="submission" date="2018-06" db="EMBL/GenBank/DDBJ databases">
        <authorList>
            <person name="Zhirakovskaya E."/>
        </authorList>
    </citation>
    <scope>NUCLEOTIDE SEQUENCE</scope>
</reference>
<evidence type="ECO:0000259" key="6">
    <source>
        <dbReference type="Pfam" id="PF00535"/>
    </source>
</evidence>
<dbReference type="GO" id="GO:0005886">
    <property type="term" value="C:plasma membrane"/>
    <property type="evidence" value="ECO:0007669"/>
    <property type="project" value="UniProtKB-SubCell"/>
</dbReference>
<dbReference type="Pfam" id="PF00535">
    <property type="entry name" value="Glycos_transf_2"/>
    <property type="match status" value="1"/>
</dbReference>
<comment type="subcellular location">
    <subcellularLocation>
        <location evidence="1">Cell membrane</location>
    </subcellularLocation>
</comment>
<dbReference type="InterPro" id="IPR001173">
    <property type="entry name" value="Glyco_trans_2-like"/>
</dbReference>
<dbReference type="SUPFAM" id="SSF53448">
    <property type="entry name" value="Nucleotide-diphospho-sugar transferases"/>
    <property type="match status" value="1"/>
</dbReference>
<evidence type="ECO:0000256" key="3">
    <source>
        <dbReference type="ARBA" id="ARBA00022676"/>
    </source>
</evidence>
<name>A0A3B1BXX8_9ZZZZ</name>
<keyword evidence="4 7" id="KW-0808">Transferase</keyword>
<feature type="domain" description="Glycosyltransferase 2-like" evidence="6">
    <location>
        <begin position="7"/>
        <end position="119"/>
    </location>
</feature>
<evidence type="ECO:0000256" key="1">
    <source>
        <dbReference type="ARBA" id="ARBA00004236"/>
    </source>
</evidence>
<evidence type="ECO:0000256" key="5">
    <source>
        <dbReference type="ARBA" id="ARBA00023136"/>
    </source>
</evidence>
<evidence type="ECO:0000256" key="4">
    <source>
        <dbReference type="ARBA" id="ARBA00022679"/>
    </source>
</evidence>
<organism evidence="7">
    <name type="scientific">hydrothermal vent metagenome</name>
    <dbReference type="NCBI Taxonomy" id="652676"/>
    <lineage>
        <taxon>unclassified sequences</taxon>
        <taxon>metagenomes</taxon>
        <taxon>ecological metagenomes</taxon>
    </lineage>
</organism>
<dbReference type="Gene3D" id="3.90.550.10">
    <property type="entry name" value="Spore Coat Polysaccharide Biosynthesis Protein SpsA, Chain A"/>
    <property type="match status" value="1"/>
</dbReference>
<protein>
    <submittedName>
        <fullName evidence="7">Glycosyl transferase, group 2 family</fullName>
    </submittedName>
</protein>
<dbReference type="AlphaFoldDB" id="A0A3B1BXX8"/>